<reference evidence="1 2" key="1">
    <citation type="submission" date="2021-08" db="EMBL/GenBank/DDBJ databases">
        <title>Culture and genomic analysis of Symbiopectobacterium purcellii sp. nov. gen. nov., isolated from the leafhopper Empoasca decipiens.</title>
        <authorList>
            <person name="Nadal-Jimenez P."/>
            <person name="Siozios S."/>
            <person name="Halliday N."/>
            <person name="Camara M."/>
            <person name="Hurst G.D.D."/>
        </authorList>
    </citation>
    <scope>NUCLEOTIDE SEQUENCE [LARGE SCALE GENOMIC DNA]</scope>
    <source>
        <strain evidence="1 2">SyEd1</strain>
    </source>
</reference>
<sequence length="209" mass="23034">MSNYSTDIETAELGENGLSKKAGWITVYHVHPDTREYLSASDEYLMADVGLPAHSYPDKPVLPPAGQALRRSLDGLSWEHVPDYRGKTVYNTGTREASTVAAMGELPEAVMLLAPATEFDTWNGKKWVTDKAAQHTAEVQAAQQAAKQELASRLTVASARIQPLQDAADLDMATEVERAQLVAWKKYRVLLNRVDISKAPDIDWPVVSE</sequence>
<evidence type="ECO:0000313" key="2">
    <source>
        <dbReference type="Proteomes" id="UP000825886"/>
    </source>
</evidence>
<protein>
    <submittedName>
        <fullName evidence="1">Tail fiber assembly protein</fullName>
    </submittedName>
</protein>
<dbReference type="Pfam" id="PF02413">
    <property type="entry name" value="Caudo_TAP"/>
    <property type="match status" value="1"/>
</dbReference>
<dbReference type="PANTHER" id="PTHR34413:SF2">
    <property type="entry name" value="PROPHAGE TAIL FIBER ASSEMBLY PROTEIN HOMOLOG TFAE-RELATED"/>
    <property type="match status" value="1"/>
</dbReference>
<organism evidence="1 2">
    <name type="scientific">Symbiopectobacterium purcellii</name>
    <dbReference type="NCBI Taxonomy" id="2871826"/>
    <lineage>
        <taxon>Bacteria</taxon>
        <taxon>Pseudomonadati</taxon>
        <taxon>Pseudomonadota</taxon>
        <taxon>Gammaproteobacteria</taxon>
        <taxon>Enterobacterales</taxon>
        <taxon>Enterobacteriaceae</taxon>
    </lineage>
</organism>
<dbReference type="PANTHER" id="PTHR34413">
    <property type="entry name" value="PROPHAGE TAIL FIBER ASSEMBLY PROTEIN HOMOLOG TFAE-RELATED-RELATED"/>
    <property type="match status" value="1"/>
</dbReference>
<proteinExistence type="predicted"/>
<dbReference type="InterPro" id="IPR003458">
    <property type="entry name" value="Phage_T4_Gp38_tail_assem"/>
</dbReference>
<evidence type="ECO:0000313" key="1">
    <source>
        <dbReference type="EMBL" id="QZN97920.1"/>
    </source>
</evidence>
<dbReference type="InterPro" id="IPR051220">
    <property type="entry name" value="TFA_Chaperone"/>
</dbReference>
<keyword evidence="2" id="KW-1185">Reference proteome</keyword>
<name>A0ABX9AVW3_9ENTR</name>
<dbReference type="Proteomes" id="UP000825886">
    <property type="component" value="Chromosome"/>
</dbReference>
<accession>A0ABX9AVW3</accession>
<dbReference type="EMBL" id="CP081864">
    <property type="protein sequence ID" value="QZN97920.1"/>
    <property type="molecule type" value="Genomic_DNA"/>
</dbReference>
<gene>
    <name evidence="1" type="ORF">K6K13_03070</name>
</gene>